<dbReference type="InterPro" id="IPR006901">
    <property type="entry name" value="TrmK"/>
</dbReference>
<dbReference type="Gene3D" id="1.10.287.1890">
    <property type="match status" value="1"/>
</dbReference>
<evidence type="ECO:0000313" key="1">
    <source>
        <dbReference type="EMBL" id="UOQ42498.1"/>
    </source>
</evidence>
<protein>
    <submittedName>
        <fullName evidence="1">tRNA (Adenine(22)-N(1))-methyltransferase TrmK</fullName>
    </submittedName>
</protein>
<dbReference type="PANTHER" id="PTHR38451:SF1">
    <property type="entry name" value="TRNA (ADENINE(22)-N(1))-METHYLTRANSFERASE"/>
    <property type="match status" value="1"/>
</dbReference>
<keyword evidence="2" id="KW-1185">Reference proteome</keyword>
<organism evidence="1 2">
    <name type="scientific">Halobacillus salinarum</name>
    <dbReference type="NCBI Taxonomy" id="2932257"/>
    <lineage>
        <taxon>Bacteria</taxon>
        <taxon>Bacillati</taxon>
        <taxon>Bacillota</taxon>
        <taxon>Bacilli</taxon>
        <taxon>Bacillales</taxon>
        <taxon>Bacillaceae</taxon>
        <taxon>Halobacillus</taxon>
    </lineage>
</organism>
<name>A0ABY4EF24_9BACI</name>
<accession>A0ABY4EF24</accession>
<dbReference type="RefSeq" id="WP_244707656.1">
    <property type="nucleotide sequence ID" value="NZ_CP095073.1"/>
</dbReference>
<dbReference type="PANTHER" id="PTHR38451">
    <property type="entry name" value="TRNA (ADENINE(22)-N(1))-METHYLTRANSFERASE"/>
    <property type="match status" value="1"/>
</dbReference>
<evidence type="ECO:0000313" key="2">
    <source>
        <dbReference type="Proteomes" id="UP000831787"/>
    </source>
</evidence>
<dbReference type="InterPro" id="IPR029063">
    <property type="entry name" value="SAM-dependent_MTases_sf"/>
</dbReference>
<gene>
    <name evidence="1" type="ORF">MUN89_10860</name>
</gene>
<dbReference type="Pfam" id="PF04816">
    <property type="entry name" value="TrmK"/>
    <property type="match status" value="1"/>
</dbReference>
<dbReference type="EMBL" id="CP095073">
    <property type="protein sequence ID" value="UOQ42498.1"/>
    <property type="molecule type" value="Genomic_DNA"/>
</dbReference>
<reference evidence="1 2" key="1">
    <citation type="submission" date="2022-04" db="EMBL/GenBank/DDBJ databases">
        <title>Halobacillus sp. isolated from saltern.</title>
        <authorList>
            <person name="Won M."/>
            <person name="Lee C.-M."/>
            <person name="Woen H.-Y."/>
            <person name="Kwon S.-W."/>
        </authorList>
    </citation>
    <scope>NUCLEOTIDE SEQUENCE [LARGE SCALE GENOMIC DNA]</scope>
    <source>
        <strain evidence="1 2">SSBR10-3</strain>
    </source>
</reference>
<dbReference type="Proteomes" id="UP000831787">
    <property type="component" value="Chromosome"/>
</dbReference>
<sequence>MNVYQLSKRLERVADYLPSDSCFADIGSDHAYLPCYVCLNDSEAKAIAGEVNVGPYESALSEVRNQNLEDRIEVRLGDGLEVLEPGEVRQVVIAGMGGSLIKNILDRGKEKLKNVDRIIVQPNIGAKFLREWFIEQKYQLTKEEILEENGHTYEILIAQPGDPLVCYQKDIFSKQLLFGPHLLKERPEVFRQKWKEEYAKRQRVLTQINKSKEPHLEKMNEVRTEMEWIEEVLAI</sequence>
<dbReference type="Gene3D" id="3.40.50.150">
    <property type="entry name" value="Vaccinia Virus protein VP39"/>
    <property type="match status" value="1"/>
</dbReference>
<proteinExistence type="predicted"/>
<dbReference type="PIRSF" id="PIRSF018637">
    <property type="entry name" value="TrmK"/>
    <property type="match status" value="1"/>
</dbReference>
<dbReference type="SUPFAM" id="SSF53335">
    <property type="entry name" value="S-adenosyl-L-methionine-dependent methyltransferases"/>
    <property type="match status" value="1"/>
</dbReference>